<dbReference type="SUPFAM" id="SSF49899">
    <property type="entry name" value="Concanavalin A-like lectins/glucanases"/>
    <property type="match status" value="1"/>
</dbReference>
<evidence type="ECO:0000256" key="1">
    <source>
        <dbReference type="ARBA" id="ARBA00006865"/>
    </source>
</evidence>
<dbReference type="EMBL" id="JAUJEA010000004">
    <property type="protein sequence ID" value="MDN5202272.1"/>
    <property type="molecule type" value="Genomic_DNA"/>
</dbReference>
<proteinExistence type="inferred from homology"/>
<dbReference type="RefSeq" id="WP_346752298.1">
    <property type="nucleotide sequence ID" value="NZ_JAUJEA010000004.1"/>
</dbReference>
<dbReference type="CDD" id="cd08023">
    <property type="entry name" value="GH16_laminarinase_like"/>
    <property type="match status" value="1"/>
</dbReference>
<dbReference type="Gene3D" id="2.60.120.200">
    <property type="match status" value="1"/>
</dbReference>
<feature type="domain" description="GH16" evidence="2">
    <location>
        <begin position="22"/>
        <end position="288"/>
    </location>
</feature>
<dbReference type="InterPro" id="IPR000757">
    <property type="entry name" value="Beta-glucanase-like"/>
</dbReference>
<accession>A0ABT8KNE6</accession>
<evidence type="ECO:0000313" key="3">
    <source>
        <dbReference type="EMBL" id="MDN5202272.1"/>
    </source>
</evidence>
<dbReference type="InterPro" id="IPR050546">
    <property type="entry name" value="Glycosyl_Hydrlase_16"/>
</dbReference>
<dbReference type="InterPro" id="IPR013320">
    <property type="entry name" value="ConA-like_dom_sf"/>
</dbReference>
<organism evidence="3 4">
    <name type="scientific">Splendidivirga corallicola</name>
    <dbReference type="NCBI Taxonomy" id="3051826"/>
    <lineage>
        <taxon>Bacteria</taxon>
        <taxon>Pseudomonadati</taxon>
        <taxon>Bacteroidota</taxon>
        <taxon>Cytophagia</taxon>
        <taxon>Cytophagales</taxon>
        <taxon>Splendidivirgaceae</taxon>
        <taxon>Splendidivirga</taxon>
    </lineage>
</organism>
<sequence>MLQRNTIILTVFMTFIAFSGSAQYNTEFDELVWQEEFDYQGHPNPAFWTYEEGFVRNKEEQYYTRRNKKNVRVEDGYLIIEAIQDEKPKKVARRGTKHLSPRLHNRYKYTKVKPKITSGSINTLGKVNFQYGRIEVRAKIPTGIGSWPAIWTLGADIGEVGYPQCGEIDIMENIGYEPNNIYGTVHTPGSKIDANKVPRYEVFKLKKPWEDFHTYAIEWYEDRIDFFVDEKKYFTYHKYKEHPEYWRFDKAHYLLLNLAVGGSWGGAKGVDNKIFPLKYYVDYVRYYR</sequence>
<dbReference type="PANTHER" id="PTHR10963:SF55">
    <property type="entry name" value="GLYCOSIDE HYDROLASE FAMILY 16 PROTEIN"/>
    <property type="match status" value="1"/>
</dbReference>
<dbReference type="Proteomes" id="UP001172082">
    <property type="component" value="Unassembled WGS sequence"/>
</dbReference>
<dbReference type="GO" id="GO:0016787">
    <property type="term" value="F:hydrolase activity"/>
    <property type="evidence" value="ECO:0007669"/>
    <property type="project" value="UniProtKB-KW"/>
</dbReference>
<evidence type="ECO:0000259" key="2">
    <source>
        <dbReference type="PROSITE" id="PS51762"/>
    </source>
</evidence>
<comment type="similarity">
    <text evidence="1">Belongs to the glycosyl hydrolase 16 family.</text>
</comment>
<name>A0ABT8KNE6_9BACT</name>
<protein>
    <submittedName>
        <fullName evidence="3">Glycoside hydrolase family 16 protein</fullName>
    </submittedName>
</protein>
<gene>
    <name evidence="3" type="ORF">QQ008_12880</name>
</gene>
<evidence type="ECO:0000313" key="4">
    <source>
        <dbReference type="Proteomes" id="UP001172082"/>
    </source>
</evidence>
<dbReference type="Pfam" id="PF00722">
    <property type="entry name" value="Glyco_hydro_16"/>
    <property type="match status" value="1"/>
</dbReference>
<reference evidence="3" key="1">
    <citation type="submission" date="2023-06" db="EMBL/GenBank/DDBJ databases">
        <title>Genomic of Parafulvivirga corallium.</title>
        <authorList>
            <person name="Wang G."/>
        </authorList>
    </citation>
    <scope>NUCLEOTIDE SEQUENCE</scope>
    <source>
        <strain evidence="3">BMA10</strain>
    </source>
</reference>
<keyword evidence="4" id="KW-1185">Reference proteome</keyword>
<dbReference type="PROSITE" id="PS51762">
    <property type="entry name" value="GH16_2"/>
    <property type="match status" value="1"/>
</dbReference>
<dbReference type="PANTHER" id="PTHR10963">
    <property type="entry name" value="GLYCOSYL HYDROLASE-RELATED"/>
    <property type="match status" value="1"/>
</dbReference>
<comment type="caution">
    <text evidence="3">The sequence shown here is derived from an EMBL/GenBank/DDBJ whole genome shotgun (WGS) entry which is preliminary data.</text>
</comment>
<keyword evidence="3" id="KW-0378">Hydrolase</keyword>